<dbReference type="InterPro" id="IPR057003">
    <property type="entry name" value="Phage_tail_terminator_2"/>
</dbReference>
<accession>A0A8S5UJH0</accession>
<organism evidence="1">
    <name type="scientific">Siphoviridae sp. ctvph17</name>
    <dbReference type="NCBI Taxonomy" id="2825724"/>
    <lineage>
        <taxon>Viruses</taxon>
        <taxon>Duplodnaviria</taxon>
        <taxon>Heunggongvirae</taxon>
        <taxon>Uroviricota</taxon>
        <taxon>Caudoviricetes</taxon>
    </lineage>
</organism>
<evidence type="ECO:0000313" key="1">
    <source>
        <dbReference type="EMBL" id="DAF94632.1"/>
    </source>
</evidence>
<protein>
    <submittedName>
        <fullName evidence="1">Tail completion protein</fullName>
    </submittedName>
</protein>
<dbReference type="Pfam" id="PF23841">
    <property type="entry name" value="Phage_tail_terminator_2"/>
    <property type="match status" value="1"/>
</dbReference>
<name>A0A8S5UJH0_9CAUD</name>
<sequence>MKMKFPEGIRPWPDAENIICELLDAFAAECDPVPQVCTWIPADYEKIIRQHPLIVIQRIGGVAAVADQVDKPIIEIGVVSKRRDVSNDLLRHIRAWMLDNQAEEFSRTVRIIDVAEVQGPTMPVWVNPEDRYVKALFTFAIRRPR</sequence>
<reference evidence="1" key="1">
    <citation type="journal article" date="2021" name="Proc. Natl. Acad. Sci. U.S.A.">
        <title>A Catalog of Tens of Thousands of Viruses from Human Metagenomes Reveals Hidden Associations with Chronic Diseases.</title>
        <authorList>
            <person name="Tisza M.J."/>
            <person name="Buck C.B."/>
        </authorList>
    </citation>
    <scope>NUCLEOTIDE SEQUENCE</scope>
    <source>
        <strain evidence="1">Ctvph17</strain>
    </source>
</reference>
<dbReference type="EMBL" id="BK016095">
    <property type="protein sequence ID" value="DAF94632.1"/>
    <property type="molecule type" value="Genomic_DNA"/>
</dbReference>
<proteinExistence type="predicted"/>